<proteinExistence type="predicted"/>
<gene>
    <name evidence="2" type="ORF">S01H4_37249</name>
</gene>
<feature type="transmembrane region" description="Helical" evidence="1">
    <location>
        <begin position="83"/>
        <end position="101"/>
    </location>
</feature>
<evidence type="ECO:0000313" key="2">
    <source>
        <dbReference type="EMBL" id="GAG98753.1"/>
    </source>
</evidence>
<dbReference type="AlphaFoldDB" id="X1CRM5"/>
<dbReference type="EMBL" id="BART01019993">
    <property type="protein sequence ID" value="GAG98753.1"/>
    <property type="molecule type" value="Genomic_DNA"/>
</dbReference>
<evidence type="ECO:0000256" key="1">
    <source>
        <dbReference type="SAM" id="Phobius"/>
    </source>
</evidence>
<keyword evidence="1" id="KW-0472">Membrane</keyword>
<sequence length="102" mass="11016">MARLRLAVAQANLRRHILFCIAFVGLNILDAQLTGTALALGASELNPIAATGFGSSMLLKGLISLTVVIALLLFKRGKLLKPLNLGMLLVVLWNGFAIWSWM</sequence>
<keyword evidence="1" id="KW-1133">Transmembrane helix</keyword>
<keyword evidence="1" id="KW-0812">Transmembrane</keyword>
<feature type="transmembrane region" description="Helical" evidence="1">
    <location>
        <begin position="57"/>
        <end position="74"/>
    </location>
</feature>
<organism evidence="2">
    <name type="scientific">marine sediment metagenome</name>
    <dbReference type="NCBI Taxonomy" id="412755"/>
    <lineage>
        <taxon>unclassified sequences</taxon>
        <taxon>metagenomes</taxon>
        <taxon>ecological metagenomes</taxon>
    </lineage>
</organism>
<reference evidence="2" key="1">
    <citation type="journal article" date="2014" name="Front. Microbiol.">
        <title>High frequency of phylogenetically diverse reductive dehalogenase-homologous genes in deep subseafloor sedimentary metagenomes.</title>
        <authorList>
            <person name="Kawai M."/>
            <person name="Futagami T."/>
            <person name="Toyoda A."/>
            <person name="Takaki Y."/>
            <person name="Nishi S."/>
            <person name="Hori S."/>
            <person name="Arai W."/>
            <person name="Tsubouchi T."/>
            <person name="Morono Y."/>
            <person name="Uchiyama I."/>
            <person name="Ito T."/>
            <person name="Fujiyama A."/>
            <person name="Inagaki F."/>
            <person name="Takami H."/>
        </authorList>
    </citation>
    <scope>NUCLEOTIDE SEQUENCE</scope>
    <source>
        <strain evidence="2">Expedition CK06-06</strain>
    </source>
</reference>
<accession>X1CRM5</accession>
<protein>
    <submittedName>
        <fullName evidence="2">Uncharacterized protein</fullName>
    </submittedName>
</protein>
<comment type="caution">
    <text evidence="2">The sequence shown here is derived from an EMBL/GenBank/DDBJ whole genome shotgun (WGS) entry which is preliminary data.</text>
</comment>
<name>X1CRM5_9ZZZZ</name>